<dbReference type="InterPro" id="IPR004143">
    <property type="entry name" value="BPL_LPL_catalytic"/>
</dbReference>
<reference evidence="2 3" key="1">
    <citation type="submission" date="2016-11" db="EMBL/GenBank/DDBJ databases">
        <authorList>
            <person name="Jaros S."/>
            <person name="Januszkiewicz K."/>
            <person name="Wedrychowicz H."/>
        </authorList>
    </citation>
    <scope>NUCLEOTIDE SEQUENCE [LARGE SCALE GENOMIC DNA]</scope>
    <source>
        <strain evidence="2 3">DSM 12906</strain>
    </source>
</reference>
<dbReference type="CDD" id="cd16443">
    <property type="entry name" value="LplA"/>
    <property type="match status" value="1"/>
</dbReference>
<feature type="domain" description="BPL/LPL catalytic" evidence="1">
    <location>
        <begin position="128"/>
        <end position="320"/>
    </location>
</feature>
<sequence>MRGEFKVPGGKLVAVDVEVEQGMITQAFVSGDFFLEPDEALEDINDALVGMPSTSSVPDLADNIRIRLADHVRMIGFAPESVGIAVRRALGHATDWSDHTFDVIGPVTMDPRMHVALDEVIAGELARGEVNPSLRFWDWDQPLVVIGSFQSYRNEIDEAGRARHGINVVRRITGGGAMFMEPGNCITYSLVVPLSLVEGLSFERSYEFLDQWVMGALAKVGINARYIPLNDIASEKGKIAGAAQRRVTGGVVVHHVTMAYDIDADKMLEVLRIGREKLSDKGTKSANKRVDPLRSQTQLPRDEIIRVFREHFESMYATQERTYTEAELGAASELVSTKFSSDAWTKRIP</sequence>
<dbReference type="PANTHER" id="PTHR43679">
    <property type="entry name" value="OCTANOYLTRANSFERASE LIPM-RELATED"/>
    <property type="match status" value="1"/>
</dbReference>
<dbReference type="PANTHER" id="PTHR43679:SF2">
    <property type="entry name" value="OCTANOYL-[GCVH]:PROTEIN N-OCTANOYLTRANSFERASE"/>
    <property type="match status" value="1"/>
</dbReference>
<keyword evidence="2" id="KW-0436">Ligase</keyword>
<dbReference type="GO" id="GO:0016874">
    <property type="term" value="F:ligase activity"/>
    <property type="evidence" value="ECO:0007669"/>
    <property type="project" value="UniProtKB-KW"/>
</dbReference>
<dbReference type="SUPFAM" id="SSF55681">
    <property type="entry name" value="Class II aaRS and biotin synthetases"/>
    <property type="match status" value="1"/>
</dbReference>
<dbReference type="STRING" id="1123357.SAMN02745244_02653"/>
<evidence type="ECO:0000313" key="2">
    <source>
        <dbReference type="EMBL" id="SHJ50279.1"/>
    </source>
</evidence>
<protein>
    <submittedName>
        <fullName evidence="2">Lipoate-protein ligase A</fullName>
    </submittedName>
</protein>
<gene>
    <name evidence="2" type="ORF">SAMN02745244_02653</name>
</gene>
<evidence type="ECO:0000259" key="1">
    <source>
        <dbReference type="PROSITE" id="PS51733"/>
    </source>
</evidence>
<evidence type="ECO:0000313" key="3">
    <source>
        <dbReference type="Proteomes" id="UP000184512"/>
    </source>
</evidence>
<dbReference type="RefSeq" id="WP_073189073.1">
    <property type="nucleotide sequence ID" value="NZ_FQZG01000053.1"/>
</dbReference>
<keyword evidence="3" id="KW-1185">Reference proteome</keyword>
<name>A0A1M6JUE0_9ACTN</name>
<dbReference type="Pfam" id="PF21948">
    <property type="entry name" value="LplA-B_cat"/>
    <property type="match status" value="1"/>
</dbReference>
<dbReference type="InterPro" id="IPR050664">
    <property type="entry name" value="Octanoyltrans_LipM/LipL"/>
</dbReference>
<accession>A0A1M6JUE0</accession>
<dbReference type="PROSITE" id="PS51733">
    <property type="entry name" value="BPL_LPL_CATALYTIC"/>
    <property type="match status" value="1"/>
</dbReference>
<dbReference type="AlphaFoldDB" id="A0A1M6JUE0"/>
<dbReference type="EMBL" id="FQZG01000053">
    <property type="protein sequence ID" value="SHJ50279.1"/>
    <property type="molecule type" value="Genomic_DNA"/>
</dbReference>
<dbReference type="OrthoDB" id="9788148at2"/>
<dbReference type="InterPro" id="IPR045864">
    <property type="entry name" value="aa-tRNA-synth_II/BPL/LPL"/>
</dbReference>
<proteinExistence type="predicted"/>
<dbReference type="Gene3D" id="3.30.390.50">
    <property type="entry name" value="CO dehydrogenase flavoprotein, C-terminal domain"/>
    <property type="match status" value="1"/>
</dbReference>
<dbReference type="Proteomes" id="UP000184512">
    <property type="component" value="Unassembled WGS sequence"/>
</dbReference>
<dbReference type="Gene3D" id="3.30.930.10">
    <property type="entry name" value="Bira Bifunctional Protein, Domain 2"/>
    <property type="match status" value="1"/>
</dbReference>
<organism evidence="2 3">
    <name type="scientific">Tessaracoccus bendigoensis DSM 12906</name>
    <dbReference type="NCBI Taxonomy" id="1123357"/>
    <lineage>
        <taxon>Bacteria</taxon>
        <taxon>Bacillati</taxon>
        <taxon>Actinomycetota</taxon>
        <taxon>Actinomycetes</taxon>
        <taxon>Propionibacteriales</taxon>
        <taxon>Propionibacteriaceae</taxon>
        <taxon>Tessaracoccus</taxon>
    </lineage>
</organism>